<dbReference type="CDD" id="cd05013">
    <property type="entry name" value="SIS_RpiR"/>
    <property type="match status" value="1"/>
</dbReference>
<accession>A0A0X1U6M3</accession>
<evidence type="ECO:0000259" key="4">
    <source>
        <dbReference type="PROSITE" id="PS51071"/>
    </source>
</evidence>
<reference evidence="9" key="4">
    <citation type="submission" date="2016-11" db="EMBL/GenBank/DDBJ databases">
        <authorList>
            <person name="Jaros S."/>
            <person name="Januszkiewicz K."/>
            <person name="Wedrychowicz H."/>
        </authorList>
    </citation>
    <scope>NUCLEOTIDE SEQUENCE [LARGE SCALE GENOMIC DNA]</scope>
    <source>
        <strain evidence="9">DSM 1682</strain>
    </source>
</reference>
<evidence type="ECO:0000313" key="8">
    <source>
        <dbReference type="Proteomes" id="UP000068026"/>
    </source>
</evidence>
<dbReference type="AlphaFoldDB" id="A0A0X1U6M3"/>
<protein>
    <submittedName>
        <fullName evidence="6">HTH-type transcriptional regulator MurR</fullName>
    </submittedName>
    <submittedName>
        <fullName evidence="7">Transcriptional regulator, RpiR family</fullName>
    </submittedName>
</protein>
<keyword evidence="8" id="KW-1185">Reference proteome</keyword>
<evidence type="ECO:0000256" key="3">
    <source>
        <dbReference type="ARBA" id="ARBA00023163"/>
    </source>
</evidence>
<feature type="domain" description="SIS" evidence="5">
    <location>
        <begin position="119"/>
        <end position="260"/>
    </location>
</feature>
<dbReference type="Gene3D" id="1.10.10.10">
    <property type="entry name" value="Winged helix-like DNA-binding domain superfamily/Winged helix DNA-binding domain"/>
    <property type="match status" value="1"/>
</dbReference>
<reference evidence="7" key="3">
    <citation type="submission" date="2016-11" db="EMBL/GenBank/DDBJ databases">
        <authorList>
            <person name="Varghese N."/>
            <person name="Submissions S."/>
        </authorList>
    </citation>
    <scope>NUCLEOTIDE SEQUENCE</scope>
    <source>
        <strain evidence="7">DSM 1682</strain>
    </source>
</reference>
<dbReference type="Proteomes" id="UP000068026">
    <property type="component" value="Chromosome"/>
</dbReference>
<dbReference type="InterPro" id="IPR047640">
    <property type="entry name" value="RpiR-like"/>
</dbReference>
<dbReference type="GO" id="GO:0003677">
    <property type="term" value="F:DNA binding"/>
    <property type="evidence" value="ECO:0007669"/>
    <property type="project" value="UniProtKB-KW"/>
</dbReference>
<dbReference type="OrthoDB" id="63027at2"/>
<reference evidence="6 8" key="1">
    <citation type="journal article" date="2016" name="Genome Announc.">
        <title>Complete Genome Sequence of the Amino Acid-Fermenting Clostridium propionicum X2 (DSM 1682).</title>
        <authorList>
            <person name="Poehlein A."/>
            <person name="Schlien K."/>
            <person name="Chowdhury N.P."/>
            <person name="Gottschalk G."/>
            <person name="Buckel W."/>
            <person name="Daniel R."/>
        </authorList>
    </citation>
    <scope>NUCLEOTIDE SEQUENCE [LARGE SCALE GENOMIC DNA]</scope>
    <source>
        <strain evidence="6 8">X2</strain>
    </source>
</reference>
<name>A0A0X1U6M3_ANAPI</name>
<dbReference type="Pfam" id="PF01380">
    <property type="entry name" value="SIS"/>
    <property type="match status" value="1"/>
</dbReference>
<dbReference type="SUPFAM" id="SSF53697">
    <property type="entry name" value="SIS domain"/>
    <property type="match status" value="1"/>
</dbReference>
<organism evidence="7 9">
    <name type="scientific">Anaerotignum propionicum DSM 1682</name>
    <dbReference type="NCBI Taxonomy" id="991789"/>
    <lineage>
        <taxon>Bacteria</taxon>
        <taxon>Bacillati</taxon>
        <taxon>Bacillota</taxon>
        <taxon>Clostridia</taxon>
        <taxon>Lachnospirales</taxon>
        <taxon>Anaerotignaceae</taxon>
        <taxon>Anaerotignum</taxon>
    </lineage>
</organism>
<evidence type="ECO:0000256" key="2">
    <source>
        <dbReference type="ARBA" id="ARBA00023125"/>
    </source>
</evidence>
<keyword evidence="1" id="KW-0805">Transcription regulation</keyword>
<dbReference type="SUPFAM" id="SSF46689">
    <property type="entry name" value="Homeodomain-like"/>
    <property type="match status" value="1"/>
</dbReference>
<dbReference type="InterPro" id="IPR009057">
    <property type="entry name" value="Homeodomain-like_sf"/>
</dbReference>
<dbReference type="PANTHER" id="PTHR30514:SF1">
    <property type="entry name" value="HTH-TYPE TRANSCRIPTIONAL REGULATOR HEXR-RELATED"/>
    <property type="match status" value="1"/>
</dbReference>
<dbReference type="GO" id="GO:0003700">
    <property type="term" value="F:DNA-binding transcription factor activity"/>
    <property type="evidence" value="ECO:0007669"/>
    <property type="project" value="InterPro"/>
</dbReference>
<dbReference type="InterPro" id="IPR035472">
    <property type="entry name" value="RpiR-like_SIS"/>
</dbReference>
<dbReference type="GO" id="GO:1901135">
    <property type="term" value="P:carbohydrate derivative metabolic process"/>
    <property type="evidence" value="ECO:0007669"/>
    <property type="project" value="InterPro"/>
</dbReference>
<sequence>MHLVDSAYENIKLNMDSLSSTEKKVATFLLENVDRIQTLNVVGIAKESCTSEATVVRMSKKLGYKGFYQLKVMLIHSLDQEQQLSRNSPLSNLNEFFQASAQNMLHIGNMLDQKTFWKCVDLIASANTVHVIASGNTIPSILEFSFRLGRIGIATTTSISDELELANINLARYGDIVIGVSHSGGSKNVVRAFELARKKGVATVAVTDITTSPLKKHADYALASTIESSSTSVFGAESHIYTSIILDALVFFTANKKRTPQGVKMFLAETQIP</sequence>
<dbReference type="PANTHER" id="PTHR30514">
    <property type="entry name" value="GLUCOKINASE"/>
    <property type="match status" value="1"/>
</dbReference>
<dbReference type="InterPro" id="IPR001347">
    <property type="entry name" value="SIS_dom"/>
</dbReference>
<evidence type="ECO:0000259" key="5">
    <source>
        <dbReference type="PROSITE" id="PS51464"/>
    </source>
</evidence>
<dbReference type="GO" id="GO:0097367">
    <property type="term" value="F:carbohydrate derivative binding"/>
    <property type="evidence" value="ECO:0007669"/>
    <property type="project" value="InterPro"/>
</dbReference>
<dbReference type="EMBL" id="CP014223">
    <property type="protein sequence ID" value="AMJ40579.1"/>
    <property type="molecule type" value="Genomic_DNA"/>
</dbReference>
<keyword evidence="3" id="KW-0804">Transcription</keyword>
<reference evidence="8" key="2">
    <citation type="submission" date="2016-01" db="EMBL/GenBank/DDBJ databases">
        <authorList>
            <person name="Poehlein A."/>
            <person name="Schlien K."/>
            <person name="Gottschalk G."/>
            <person name="Buckel W."/>
            <person name="Daniel R."/>
        </authorList>
    </citation>
    <scope>NUCLEOTIDE SEQUENCE [LARGE SCALE GENOMIC DNA]</scope>
    <source>
        <strain evidence="8">X2</strain>
    </source>
</reference>
<feature type="domain" description="HTH rpiR-type" evidence="4">
    <location>
        <begin position="5"/>
        <end position="81"/>
    </location>
</feature>
<dbReference type="Proteomes" id="UP000184204">
    <property type="component" value="Unassembled WGS sequence"/>
</dbReference>
<dbReference type="EMBL" id="FQUA01000010">
    <property type="protein sequence ID" value="SHE92545.1"/>
    <property type="molecule type" value="Genomic_DNA"/>
</dbReference>
<dbReference type="Gene3D" id="3.40.50.10490">
    <property type="entry name" value="Glucose-6-phosphate isomerase like protein, domain 1"/>
    <property type="match status" value="1"/>
</dbReference>
<evidence type="ECO:0000313" key="6">
    <source>
        <dbReference type="EMBL" id="AMJ40579.1"/>
    </source>
</evidence>
<evidence type="ECO:0000313" key="7">
    <source>
        <dbReference type="EMBL" id="SHE92545.1"/>
    </source>
</evidence>
<gene>
    <name evidence="6" type="primary">murR_2</name>
    <name evidence="6" type="ORF">CPRO_09840</name>
    <name evidence="7" type="ORF">SAMN02745151_02245</name>
</gene>
<dbReference type="KEGG" id="cpro:CPRO_09840"/>
<dbReference type="InterPro" id="IPR036388">
    <property type="entry name" value="WH-like_DNA-bd_sf"/>
</dbReference>
<proteinExistence type="predicted"/>
<keyword evidence="2" id="KW-0238">DNA-binding</keyword>
<dbReference type="RefSeq" id="WP_066048485.1">
    <property type="nucleotide sequence ID" value="NZ_CP014223.1"/>
</dbReference>
<dbReference type="PROSITE" id="PS51464">
    <property type="entry name" value="SIS"/>
    <property type="match status" value="1"/>
</dbReference>
<dbReference type="InterPro" id="IPR000281">
    <property type="entry name" value="HTH_RpiR"/>
</dbReference>
<dbReference type="PROSITE" id="PS51071">
    <property type="entry name" value="HTH_RPIR"/>
    <property type="match status" value="1"/>
</dbReference>
<evidence type="ECO:0000313" key="9">
    <source>
        <dbReference type="Proteomes" id="UP000184204"/>
    </source>
</evidence>
<evidence type="ECO:0000256" key="1">
    <source>
        <dbReference type="ARBA" id="ARBA00023015"/>
    </source>
</evidence>
<dbReference type="Pfam" id="PF01418">
    <property type="entry name" value="HTH_6"/>
    <property type="match status" value="1"/>
</dbReference>
<dbReference type="InterPro" id="IPR046348">
    <property type="entry name" value="SIS_dom_sf"/>
</dbReference>